<evidence type="ECO:0000256" key="1">
    <source>
        <dbReference type="SAM" id="MobiDB-lite"/>
    </source>
</evidence>
<name>A0A4S8M9K9_DENBC</name>
<sequence length="473" mass="52215">MLKHAATTIIIDDVASERDNPTDTEYGIYSNPGQIYSVTGIEGYYQGTLTIVNGSSSLMIRYVGHTFSLFGGTSASGEEVALSTSDANQGEPQVGTISSDCRTRGRLYTSPGDSTTGMQYFSFNSSGTEIDYMLIEVSEKTDLQGQTILVDDSNPEIHWYGDSWSEEVIVQTNNSRNDHPNCSSSSKQKIHPHGNGTHHSRSRDDSFAFQFAGTSILVAGFDPRLPNSILTMNFTVDSNSTILSFSPDEGLNQSSAGSPHFIYFSDDLLEPGNHTLIVNVEQIENTTVSIDYLTYKPTFSNLLEKPDFSSNKLDRYPMDHESIPLNESTSNNDTHTTIILLSVILGITLITLGTLVVALVGARVYSYYCHHKKKVIDLNTNSLTLTPYNLNEQRSISSYSGKSGSTETSFSQENTSRNSSLDHSDVRDEARSSFQETIDGETLIRAINRNVKTIIRDMRTMNDFAYSVPPAYQ</sequence>
<gene>
    <name evidence="3" type="ORF">K435DRAFT_856579</name>
</gene>
<feature type="transmembrane region" description="Helical" evidence="2">
    <location>
        <begin position="338"/>
        <end position="365"/>
    </location>
</feature>
<protein>
    <submittedName>
        <fullName evidence="3">Uncharacterized protein</fullName>
    </submittedName>
</protein>
<evidence type="ECO:0000313" key="4">
    <source>
        <dbReference type="Proteomes" id="UP000297245"/>
    </source>
</evidence>
<feature type="region of interest" description="Disordered" evidence="1">
    <location>
        <begin position="396"/>
        <end position="433"/>
    </location>
</feature>
<evidence type="ECO:0000313" key="3">
    <source>
        <dbReference type="EMBL" id="THU98573.1"/>
    </source>
</evidence>
<dbReference type="EMBL" id="ML179134">
    <property type="protein sequence ID" value="THU98573.1"/>
    <property type="molecule type" value="Genomic_DNA"/>
</dbReference>
<feature type="region of interest" description="Disordered" evidence="1">
    <location>
        <begin position="174"/>
        <end position="202"/>
    </location>
</feature>
<proteinExistence type="predicted"/>
<organism evidence="3 4">
    <name type="scientific">Dendrothele bispora (strain CBS 962.96)</name>
    <dbReference type="NCBI Taxonomy" id="1314807"/>
    <lineage>
        <taxon>Eukaryota</taxon>
        <taxon>Fungi</taxon>
        <taxon>Dikarya</taxon>
        <taxon>Basidiomycota</taxon>
        <taxon>Agaricomycotina</taxon>
        <taxon>Agaricomycetes</taxon>
        <taxon>Agaricomycetidae</taxon>
        <taxon>Agaricales</taxon>
        <taxon>Agaricales incertae sedis</taxon>
        <taxon>Dendrothele</taxon>
    </lineage>
</organism>
<dbReference type="Gene3D" id="2.60.120.260">
    <property type="entry name" value="Galactose-binding domain-like"/>
    <property type="match status" value="1"/>
</dbReference>
<dbReference type="OrthoDB" id="2756615at2759"/>
<feature type="compositionally biased region" description="Basic and acidic residues" evidence="1">
    <location>
        <begin position="420"/>
        <end position="431"/>
    </location>
</feature>
<dbReference type="AlphaFoldDB" id="A0A4S8M9K9"/>
<reference evidence="3 4" key="1">
    <citation type="journal article" date="2019" name="Nat. Ecol. Evol.">
        <title>Megaphylogeny resolves global patterns of mushroom evolution.</title>
        <authorList>
            <person name="Varga T."/>
            <person name="Krizsan K."/>
            <person name="Foldi C."/>
            <person name="Dima B."/>
            <person name="Sanchez-Garcia M."/>
            <person name="Sanchez-Ramirez S."/>
            <person name="Szollosi G.J."/>
            <person name="Szarkandi J.G."/>
            <person name="Papp V."/>
            <person name="Albert L."/>
            <person name="Andreopoulos W."/>
            <person name="Angelini C."/>
            <person name="Antonin V."/>
            <person name="Barry K.W."/>
            <person name="Bougher N.L."/>
            <person name="Buchanan P."/>
            <person name="Buyck B."/>
            <person name="Bense V."/>
            <person name="Catcheside P."/>
            <person name="Chovatia M."/>
            <person name="Cooper J."/>
            <person name="Damon W."/>
            <person name="Desjardin D."/>
            <person name="Finy P."/>
            <person name="Geml J."/>
            <person name="Haridas S."/>
            <person name="Hughes K."/>
            <person name="Justo A."/>
            <person name="Karasinski D."/>
            <person name="Kautmanova I."/>
            <person name="Kiss B."/>
            <person name="Kocsube S."/>
            <person name="Kotiranta H."/>
            <person name="LaButti K.M."/>
            <person name="Lechner B.E."/>
            <person name="Liimatainen K."/>
            <person name="Lipzen A."/>
            <person name="Lukacs Z."/>
            <person name="Mihaltcheva S."/>
            <person name="Morgado L.N."/>
            <person name="Niskanen T."/>
            <person name="Noordeloos M.E."/>
            <person name="Ohm R.A."/>
            <person name="Ortiz-Santana B."/>
            <person name="Ovrebo C."/>
            <person name="Racz N."/>
            <person name="Riley R."/>
            <person name="Savchenko A."/>
            <person name="Shiryaev A."/>
            <person name="Soop K."/>
            <person name="Spirin V."/>
            <person name="Szebenyi C."/>
            <person name="Tomsovsky M."/>
            <person name="Tulloss R.E."/>
            <person name="Uehling J."/>
            <person name="Grigoriev I.V."/>
            <person name="Vagvolgyi C."/>
            <person name="Papp T."/>
            <person name="Martin F.M."/>
            <person name="Miettinen O."/>
            <person name="Hibbett D.S."/>
            <person name="Nagy L.G."/>
        </authorList>
    </citation>
    <scope>NUCLEOTIDE SEQUENCE [LARGE SCALE GENOMIC DNA]</scope>
    <source>
        <strain evidence="3 4">CBS 962.96</strain>
    </source>
</reference>
<dbReference type="Proteomes" id="UP000297245">
    <property type="component" value="Unassembled WGS sequence"/>
</dbReference>
<feature type="compositionally biased region" description="Polar residues" evidence="1">
    <location>
        <begin position="410"/>
        <end position="419"/>
    </location>
</feature>
<accession>A0A4S8M9K9</accession>
<feature type="compositionally biased region" description="Basic residues" evidence="1">
    <location>
        <begin position="188"/>
        <end position="201"/>
    </location>
</feature>
<keyword evidence="4" id="KW-1185">Reference proteome</keyword>
<keyword evidence="2" id="KW-0812">Transmembrane</keyword>
<feature type="compositionally biased region" description="Polar residues" evidence="1">
    <location>
        <begin position="174"/>
        <end position="187"/>
    </location>
</feature>
<evidence type="ECO:0000256" key="2">
    <source>
        <dbReference type="SAM" id="Phobius"/>
    </source>
</evidence>
<feature type="compositionally biased region" description="Low complexity" evidence="1">
    <location>
        <begin position="396"/>
        <end position="409"/>
    </location>
</feature>
<keyword evidence="2" id="KW-0472">Membrane</keyword>
<keyword evidence="2" id="KW-1133">Transmembrane helix</keyword>